<dbReference type="AlphaFoldDB" id="A0AAW0EYW2"/>
<keyword evidence="1" id="KW-1133">Transmembrane helix</keyword>
<keyword evidence="1" id="KW-0472">Membrane</keyword>
<keyword evidence="1" id="KW-0812">Transmembrane</keyword>
<reference evidence="2 3" key="1">
    <citation type="journal article" date="2021" name="MBio">
        <title>A New Model Trypanosomatid, Novymonas esmeraldas: Genomic Perception of Its 'Candidatus Pandoraea novymonadis' Endosymbiont.</title>
        <authorList>
            <person name="Zakharova A."/>
            <person name="Saura A."/>
            <person name="Butenko A."/>
            <person name="Podesvova L."/>
            <person name="Warmusova S."/>
            <person name="Kostygov A.Y."/>
            <person name="Nenarokova A."/>
            <person name="Lukes J."/>
            <person name="Opperdoes F.R."/>
            <person name="Yurchenko V."/>
        </authorList>
    </citation>
    <scope>NUCLEOTIDE SEQUENCE [LARGE SCALE GENOMIC DNA]</scope>
    <source>
        <strain evidence="2 3">E262AT.01</strain>
    </source>
</reference>
<name>A0AAW0EYW2_9TRYP</name>
<accession>A0AAW0EYW2</accession>
<dbReference type="Proteomes" id="UP001430356">
    <property type="component" value="Unassembled WGS sequence"/>
</dbReference>
<proteinExistence type="predicted"/>
<gene>
    <name evidence="2" type="ORF">NESM_000757200</name>
</gene>
<evidence type="ECO:0000256" key="1">
    <source>
        <dbReference type="SAM" id="Phobius"/>
    </source>
</evidence>
<feature type="transmembrane region" description="Helical" evidence="1">
    <location>
        <begin position="57"/>
        <end position="79"/>
    </location>
</feature>
<feature type="transmembrane region" description="Helical" evidence="1">
    <location>
        <begin position="6"/>
        <end position="24"/>
    </location>
</feature>
<protein>
    <submittedName>
        <fullName evidence="2">Uncharacterized protein</fullName>
    </submittedName>
</protein>
<sequence>MGVLSNFSVYGLMIIPLAAMVKGHNIALGSLVKLGLVMATVQLAQSTIAAAVPADMLVAQVCVQGALLPLMTVALCFFVMNDAKAAKVLRLHECGDGDVGAAVATMWCLSYTVVFRWFPWYHSMASRGFEAANLVSGVEAYLALITMLAMCRSFTSGRSSAATAAWALHVAGAVAGAATGVPAAGAAATAAFVTAASAIAFRPTAEARRSKEE</sequence>
<evidence type="ECO:0000313" key="3">
    <source>
        <dbReference type="Proteomes" id="UP001430356"/>
    </source>
</evidence>
<keyword evidence="3" id="KW-1185">Reference proteome</keyword>
<evidence type="ECO:0000313" key="2">
    <source>
        <dbReference type="EMBL" id="KAK7198018.1"/>
    </source>
</evidence>
<comment type="caution">
    <text evidence="2">The sequence shown here is derived from an EMBL/GenBank/DDBJ whole genome shotgun (WGS) entry which is preliminary data.</text>
</comment>
<dbReference type="EMBL" id="JAECZO010000128">
    <property type="protein sequence ID" value="KAK7198018.1"/>
    <property type="molecule type" value="Genomic_DNA"/>
</dbReference>
<feature type="transmembrane region" description="Helical" evidence="1">
    <location>
        <begin position="184"/>
        <end position="201"/>
    </location>
</feature>
<feature type="transmembrane region" description="Helical" evidence="1">
    <location>
        <begin position="99"/>
        <end position="119"/>
    </location>
</feature>
<organism evidence="2 3">
    <name type="scientific">Novymonas esmeraldas</name>
    <dbReference type="NCBI Taxonomy" id="1808958"/>
    <lineage>
        <taxon>Eukaryota</taxon>
        <taxon>Discoba</taxon>
        <taxon>Euglenozoa</taxon>
        <taxon>Kinetoplastea</taxon>
        <taxon>Metakinetoplastina</taxon>
        <taxon>Trypanosomatida</taxon>
        <taxon>Trypanosomatidae</taxon>
        <taxon>Novymonas</taxon>
    </lineage>
</organism>